<gene>
    <name evidence="1" type="ORF">FFV09_21530</name>
</gene>
<sequence>MRLKELQEMMLIPDREILLNRLVTINNTEVLLISITSEQQGHRLWMLSRMPETPDTQETVYRSEEPRSNREKIQQQTDFGHQEDFISQMIIQGQTLTFHSSESNFITEQDFGAYMKLQHFVEKGADFTSFADVELNRLCLTVNEQDPSLPFPDFDLDKELDITLKFDGTVRSVPVQIEPIVLEFGEVQPAIQYSFHDSVHDKSRFFYINAVTRYDIWQEALTTFEKPMPQGYTDKEWQSYQDQYRESLESAYSKNEELVLVEYESEDNVQLNFYAQDHLDAKPRSRSGSGDLALFFKSDRELGPHGLNSRIGMVGPVDKEFGGSVTIELLSGYVELPGKTIKL</sequence>
<organism evidence="1 2">
    <name type="scientific">Saccharibacillus brassicae</name>
    <dbReference type="NCBI Taxonomy" id="2583377"/>
    <lineage>
        <taxon>Bacteria</taxon>
        <taxon>Bacillati</taxon>
        <taxon>Bacillota</taxon>
        <taxon>Bacilli</taxon>
        <taxon>Bacillales</taxon>
        <taxon>Paenibacillaceae</taxon>
        <taxon>Saccharibacillus</taxon>
    </lineage>
</organism>
<evidence type="ECO:0000313" key="2">
    <source>
        <dbReference type="Proteomes" id="UP000316968"/>
    </source>
</evidence>
<evidence type="ECO:0000313" key="1">
    <source>
        <dbReference type="EMBL" id="QDH23214.1"/>
    </source>
</evidence>
<dbReference type="RefSeq" id="WP_141449751.1">
    <property type="nucleotide sequence ID" value="NZ_CP041217.1"/>
</dbReference>
<dbReference type="AlphaFoldDB" id="A0A4Y6V1H7"/>
<dbReference type="EMBL" id="CP041217">
    <property type="protein sequence ID" value="QDH23214.1"/>
    <property type="molecule type" value="Genomic_DNA"/>
</dbReference>
<dbReference type="OrthoDB" id="2676971at2"/>
<accession>A0A4Y6V1H7</accession>
<proteinExistence type="predicted"/>
<dbReference type="KEGG" id="saca:FFV09_21530"/>
<dbReference type="Proteomes" id="UP000316968">
    <property type="component" value="Chromosome"/>
</dbReference>
<protein>
    <submittedName>
        <fullName evidence="1">Uncharacterized protein</fullName>
    </submittedName>
</protein>
<keyword evidence="2" id="KW-1185">Reference proteome</keyword>
<reference evidence="1 2" key="1">
    <citation type="submission" date="2019-06" db="EMBL/GenBank/DDBJ databases">
        <title>Saccharibacillus brassicae sp. nov., an endophytic bacterium isolated from Chinese cabbage seeds (Brassica pekinensis).</title>
        <authorList>
            <person name="Jiang L."/>
            <person name="Lee J."/>
            <person name="Kim S.W."/>
        </authorList>
    </citation>
    <scope>NUCLEOTIDE SEQUENCE [LARGE SCALE GENOMIC DNA]</scope>
    <source>
        <strain evidence="2">KCTC 43072 / ATSA2</strain>
    </source>
</reference>
<name>A0A4Y6V1H7_SACBS</name>